<feature type="compositionally biased region" description="Basic and acidic residues" evidence="1">
    <location>
        <begin position="1465"/>
        <end position="1474"/>
    </location>
</feature>
<dbReference type="STRING" id="215637.A0A4P9ZR55"/>
<dbReference type="InterPro" id="IPR020839">
    <property type="entry name" value="SCD"/>
</dbReference>
<feature type="compositionally biased region" description="Acidic residues" evidence="1">
    <location>
        <begin position="1634"/>
        <end position="1670"/>
    </location>
</feature>
<feature type="region of interest" description="Disordered" evidence="1">
    <location>
        <begin position="1007"/>
        <end position="1027"/>
    </location>
</feature>
<dbReference type="PANTHER" id="PTHR11199">
    <property type="entry name" value="STROMAL ANTIGEN"/>
    <property type="match status" value="1"/>
</dbReference>
<evidence type="ECO:0000256" key="1">
    <source>
        <dbReference type="SAM" id="MobiDB-lite"/>
    </source>
</evidence>
<accession>A0A4P9ZR55</accession>
<feature type="compositionally biased region" description="Acidic residues" evidence="1">
    <location>
        <begin position="653"/>
        <end position="674"/>
    </location>
</feature>
<dbReference type="Pfam" id="PF24571">
    <property type="entry name" value="HEAT_SCC3-SA"/>
    <property type="match status" value="1"/>
</dbReference>
<keyword evidence="4" id="KW-1185">Reference proteome</keyword>
<feature type="region of interest" description="Disordered" evidence="1">
    <location>
        <begin position="1567"/>
        <end position="1594"/>
    </location>
</feature>
<dbReference type="InterPro" id="IPR039662">
    <property type="entry name" value="Cohesin_Scc3/SA"/>
</dbReference>
<feature type="compositionally biased region" description="Basic residues" evidence="1">
    <location>
        <begin position="107"/>
        <end position="119"/>
    </location>
</feature>
<dbReference type="InterPro" id="IPR016024">
    <property type="entry name" value="ARM-type_fold"/>
</dbReference>
<dbReference type="GO" id="GO:0005634">
    <property type="term" value="C:nucleus"/>
    <property type="evidence" value="ECO:0007669"/>
    <property type="project" value="TreeGrafter"/>
</dbReference>
<name>A0A4P9ZR55_9FUNG</name>
<feature type="region of interest" description="Disordered" evidence="1">
    <location>
        <begin position="1301"/>
        <end position="1320"/>
    </location>
</feature>
<feature type="region of interest" description="Disordered" evidence="1">
    <location>
        <begin position="784"/>
        <end position="827"/>
    </location>
</feature>
<feature type="region of interest" description="Disordered" evidence="1">
    <location>
        <begin position="1451"/>
        <end position="1484"/>
    </location>
</feature>
<evidence type="ECO:0000313" key="4">
    <source>
        <dbReference type="Proteomes" id="UP000268162"/>
    </source>
</evidence>
<dbReference type="Gene3D" id="1.25.10.10">
    <property type="entry name" value="Leucine-rich Repeat Variant"/>
    <property type="match status" value="1"/>
</dbReference>
<dbReference type="SUPFAM" id="SSF48371">
    <property type="entry name" value="ARM repeat"/>
    <property type="match status" value="1"/>
</dbReference>
<dbReference type="PROSITE" id="PS51425">
    <property type="entry name" value="SCD"/>
    <property type="match status" value="1"/>
</dbReference>
<dbReference type="Pfam" id="PF21581">
    <property type="entry name" value="SCD"/>
    <property type="match status" value="1"/>
</dbReference>
<feature type="compositionally biased region" description="Polar residues" evidence="1">
    <location>
        <begin position="133"/>
        <end position="142"/>
    </location>
</feature>
<dbReference type="Proteomes" id="UP000268162">
    <property type="component" value="Unassembled WGS sequence"/>
</dbReference>
<protein>
    <recommendedName>
        <fullName evidence="2">SCD domain-containing protein</fullName>
    </recommendedName>
</protein>
<dbReference type="GO" id="GO:0007062">
    <property type="term" value="P:sister chromatid cohesion"/>
    <property type="evidence" value="ECO:0007669"/>
    <property type="project" value="UniProtKB-ARBA"/>
</dbReference>
<dbReference type="PANTHER" id="PTHR11199:SF0">
    <property type="entry name" value="LD34181P-RELATED"/>
    <property type="match status" value="1"/>
</dbReference>
<evidence type="ECO:0000259" key="2">
    <source>
        <dbReference type="PROSITE" id="PS51425"/>
    </source>
</evidence>
<feature type="region of interest" description="Disordered" evidence="1">
    <location>
        <begin position="1"/>
        <end position="166"/>
    </location>
</feature>
<dbReference type="InterPro" id="IPR056396">
    <property type="entry name" value="HEAT_SCC3-SA"/>
</dbReference>
<dbReference type="GO" id="GO:0003682">
    <property type="term" value="F:chromatin binding"/>
    <property type="evidence" value="ECO:0007669"/>
    <property type="project" value="TreeGrafter"/>
</dbReference>
<dbReference type="InterPro" id="IPR013721">
    <property type="entry name" value="STAG"/>
</dbReference>
<gene>
    <name evidence="3" type="ORF">BJ085DRAFT_28328</name>
</gene>
<feature type="region of interest" description="Disordered" evidence="1">
    <location>
        <begin position="1610"/>
        <end position="1670"/>
    </location>
</feature>
<dbReference type="Pfam" id="PF08514">
    <property type="entry name" value="STAG"/>
    <property type="match status" value="1"/>
</dbReference>
<dbReference type="GO" id="GO:0008278">
    <property type="term" value="C:cohesin complex"/>
    <property type="evidence" value="ECO:0007669"/>
    <property type="project" value="TreeGrafter"/>
</dbReference>
<reference evidence="4" key="1">
    <citation type="journal article" date="2018" name="Nat. Microbiol.">
        <title>Leveraging single-cell genomics to expand the fungal tree of life.</title>
        <authorList>
            <person name="Ahrendt S.R."/>
            <person name="Quandt C.A."/>
            <person name="Ciobanu D."/>
            <person name="Clum A."/>
            <person name="Salamov A."/>
            <person name="Andreopoulos B."/>
            <person name="Cheng J.F."/>
            <person name="Woyke T."/>
            <person name="Pelin A."/>
            <person name="Henrissat B."/>
            <person name="Reynolds N.K."/>
            <person name="Benny G.L."/>
            <person name="Smith M.E."/>
            <person name="James T.Y."/>
            <person name="Grigoriev I.V."/>
        </authorList>
    </citation>
    <scope>NUCLEOTIDE SEQUENCE [LARGE SCALE GENOMIC DNA]</scope>
    <source>
        <strain evidence="4">RSA 468</strain>
    </source>
</reference>
<feature type="compositionally biased region" description="Polar residues" evidence="1">
    <location>
        <begin position="1475"/>
        <end position="1484"/>
    </location>
</feature>
<evidence type="ECO:0000313" key="3">
    <source>
        <dbReference type="EMBL" id="RKP35221.1"/>
    </source>
</evidence>
<dbReference type="EMBL" id="ML002929">
    <property type="protein sequence ID" value="RKP35221.1"/>
    <property type="molecule type" value="Genomic_DNA"/>
</dbReference>
<feature type="compositionally biased region" description="Polar residues" evidence="1">
    <location>
        <begin position="1567"/>
        <end position="1580"/>
    </location>
</feature>
<feature type="compositionally biased region" description="Basic residues" evidence="1">
    <location>
        <begin position="64"/>
        <end position="75"/>
    </location>
</feature>
<feature type="region of interest" description="Disordered" evidence="1">
    <location>
        <begin position="649"/>
        <end position="681"/>
    </location>
</feature>
<dbReference type="GO" id="GO:0000785">
    <property type="term" value="C:chromatin"/>
    <property type="evidence" value="ECO:0007669"/>
    <property type="project" value="TreeGrafter"/>
</dbReference>
<dbReference type="InterPro" id="IPR011989">
    <property type="entry name" value="ARM-like"/>
</dbReference>
<feature type="compositionally biased region" description="Acidic residues" evidence="1">
    <location>
        <begin position="1302"/>
        <end position="1312"/>
    </location>
</feature>
<sequence length="1670" mass="183042">MVATPQRRSTRTRPVAATPSTTANGHAATDKTAAAELSSSSLTDPELESDSDAAPPRETPRSTRGSRRGRGRPPTKGRGGTPRITSTRTDPGLDNGDSSEDEPPARGRPRGRGAKRARHSSAAVTKSLWDIDSVSQVPAQPSTRGTAKRRRGGASNRVSTRGEPPATLLDDAESVLFEAIMDKETALASVVSDWIDSYSSDASAALLDLINLMIRACGCQLGIGGSNLHEEDVAVTVLTDLQTRLKSDTPVDFPMQSKSKIYKRFAKNCLDFFGRLLQQGQHVLVYRGEFMDTFGLWLTLMTGSSFRPFRYTATLIALTSISTLCELSQGVQANLTTTHRQLKTEQQKRRRSGAGTNQGRLQQLEQTVANLNSQASTLAQLTDKWFAAVFTHRYRDMDPHIRQECVKALANWISKLPSRFLEDKYLRFIGWMLSDKVAAVRQEAVGALIHLFNQPALLPGLYHFIKRFEGRLVTMALYDADVTGTRLGALELVALLCQQGLVEGGVADVFTHMDRVESTANEAGAPAHPEDVSNTDGADTINDIAKRVLAHYRITQTQTSGQDSTYCVCQARSGDPHTFDCTDQQVVRRILQENPLQVFFIPLLFNSRPRVRQAVAPLVAWWVTSYWLPAFANAELGSEDDPLGLEVALSSESESEISADDDSADEASEPEETVDSTQRTAEGTLTWRALGTLSKRQERKFRLYKTLTLLLEAFTRPDAPSPDESPLAGAIHYDDIQVEELTGRAQTAFNLRVCAATAALTSEVPELVDWKALCTYATLDHSYSSHTEPPPTTVPVPETVAPSFAGGRSARRRKPTRPTPAPAPVQSAPTASYQRCFWLTEAQESVFLDFFVECLKAVCGMEGTATNSTQATILAAGSATGAGVAASGGVHTSTKGNARERKRQAEYLQEQESNLNQLSQRLIDVIPSLLARYRADANRISKILCLVTDGILRLDVFLEVRKVTGLRELATETKMLYFNHGSPLVLDQTLAAFRLILNNTLLGEGEGGDTDGQSLRHANESGDEPSTATAPLLAKAAMADMVKSMLDQVYDLCLQIHRLDVSQPLAVTIAQHPDGTLVAHLTTALYRLHQLAKLGNLELLNFQPSPRSLGEGQTDASMDEELPTEITDLLPTVGSFLATLLQLITWDERIPSTLDHLNLATISALALQILNQQFVWLVGHVQSQYQPAVNDDGPSDALGDPTTVAGLAVLQKYIFQQSRAWLEGGGSDTAGEGVLGYRLIQHDIFQTHCQLLWLLSGDITHPQVCPPLVPLRVGVDATTREEFGGFIQSTLAHWLDVVDSPVGEEENEEGEEGGERPRHELDRRLLLQARQSVASYLQGFTLDIFTADDAVPLLTHYGLLDPVYDDMVKLTCEQLAQAAPPVDRVTLNEHYEILKQRQHLIGLFATAGTSSFDLWLNRCRHRANPTVSLARMLAQSLRTMKVSHPNLPPVIGASDPLATPRQNPHRVDQADDANHGSTTLNPTPQQQLYQLNRVITSAVTKLHQEGISYALTKYKGYQRLENSTAAVHTLKFFKALVPFITGLITPFQAESIKLSAADIATTNEIEIPNTEGQLQNTDPTTAGDGETMAGPDRSVKDWDAYHHYLKQLQKRQHVGGGDGNSDDILKPVPLVDPVMEEDQEAEPDNLMDEDDPVSETSQDEEPEIPESIEE</sequence>
<proteinExistence type="predicted"/>
<organism evidence="3 4">
    <name type="scientific">Dimargaris cristalligena</name>
    <dbReference type="NCBI Taxonomy" id="215637"/>
    <lineage>
        <taxon>Eukaryota</taxon>
        <taxon>Fungi</taxon>
        <taxon>Fungi incertae sedis</taxon>
        <taxon>Zoopagomycota</taxon>
        <taxon>Kickxellomycotina</taxon>
        <taxon>Dimargaritomycetes</taxon>
        <taxon>Dimargaritales</taxon>
        <taxon>Dimargaritaceae</taxon>
        <taxon>Dimargaris</taxon>
    </lineage>
</organism>
<feature type="domain" description="SCD" evidence="2">
    <location>
        <begin position="390"/>
        <end position="475"/>
    </location>
</feature>